<evidence type="ECO:0000313" key="2">
    <source>
        <dbReference type="Proteomes" id="UP000076722"/>
    </source>
</evidence>
<proteinExistence type="predicted"/>
<gene>
    <name evidence="1" type="ORF">SISNIDRAFT_553054</name>
</gene>
<organism evidence="1 2">
    <name type="scientific">Sistotremastrum niveocremeum HHB9708</name>
    <dbReference type="NCBI Taxonomy" id="1314777"/>
    <lineage>
        <taxon>Eukaryota</taxon>
        <taxon>Fungi</taxon>
        <taxon>Dikarya</taxon>
        <taxon>Basidiomycota</taxon>
        <taxon>Agaricomycotina</taxon>
        <taxon>Agaricomycetes</taxon>
        <taxon>Sistotremastrales</taxon>
        <taxon>Sistotremastraceae</taxon>
        <taxon>Sertulicium</taxon>
        <taxon>Sertulicium niveocremeum</taxon>
    </lineage>
</organism>
<reference evidence="1 2" key="1">
    <citation type="journal article" date="2016" name="Mol. Biol. Evol.">
        <title>Comparative Genomics of Early-Diverging Mushroom-Forming Fungi Provides Insights into the Origins of Lignocellulose Decay Capabilities.</title>
        <authorList>
            <person name="Nagy L.G."/>
            <person name="Riley R."/>
            <person name="Tritt A."/>
            <person name="Adam C."/>
            <person name="Daum C."/>
            <person name="Floudas D."/>
            <person name="Sun H."/>
            <person name="Yadav J.S."/>
            <person name="Pangilinan J."/>
            <person name="Larsson K.H."/>
            <person name="Matsuura K."/>
            <person name="Barry K."/>
            <person name="Labutti K."/>
            <person name="Kuo R."/>
            <person name="Ohm R.A."/>
            <person name="Bhattacharya S.S."/>
            <person name="Shirouzu T."/>
            <person name="Yoshinaga Y."/>
            <person name="Martin F.M."/>
            <person name="Grigoriev I.V."/>
            <person name="Hibbett D.S."/>
        </authorList>
    </citation>
    <scope>NUCLEOTIDE SEQUENCE [LARGE SCALE GENOMIC DNA]</scope>
    <source>
        <strain evidence="1 2">HHB9708</strain>
    </source>
</reference>
<dbReference type="EMBL" id="KV419445">
    <property type="protein sequence ID" value="KZS87723.1"/>
    <property type="molecule type" value="Genomic_DNA"/>
</dbReference>
<sequence length="412" mass="46402">MQKTTLQLPTFSLSSMTREIVNWHAGQYADEIHLECRTYRSGGLIFAAVSIILKICARHKIKGSEPPCPGGAQLSLTMRASVHDSGTPELRLWPGIQDNIETHNNVQTLLPYIQQIRTVQITEYFPRDINFLLNWYSCPIIHLFFGSLHYPKLRNCGIGVPFYNHDGNIPRQFLSWLTRHKGIQDLHIVCLPDFALRLASVGHLKRALQALPRLDSLKAPGAVLGAAAKTGSKLCRLECTTPCPDILMQLRRFELGMHQLKFLSIKPGSVSFSAREIVDIFVACPHLEQLGKIGVSIVHLREEHFSQLMLSEGKNLKKLYLHALDGPYVSSALGEEFYAPKMKALRGIERPFPMLARVEITHTANVLQRNVISPLEHYLIVDFSLQKPVEESVEELPGLQALVKRGTRLPIF</sequence>
<evidence type="ECO:0000313" key="1">
    <source>
        <dbReference type="EMBL" id="KZS87723.1"/>
    </source>
</evidence>
<dbReference type="Proteomes" id="UP000076722">
    <property type="component" value="Unassembled WGS sequence"/>
</dbReference>
<accession>A0A164NI17</accession>
<dbReference type="AlphaFoldDB" id="A0A164NI17"/>
<keyword evidence="2" id="KW-1185">Reference proteome</keyword>
<name>A0A164NI17_9AGAM</name>
<protein>
    <submittedName>
        <fullName evidence="1">Uncharacterized protein</fullName>
    </submittedName>
</protein>